<dbReference type="SUPFAM" id="SSF55785">
    <property type="entry name" value="PYP-like sensor domain (PAS domain)"/>
    <property type="match status" value="1"/>
</dbReference>
<sequence>MLEGRSWESICDQAAGPVTLLDPQGRYLYVNPAFCRLVGYSSEELLRRGRELLTFPGDHANDRESVGELFTSETGQKSLEKRFVCFDGSVIRVFVFLSVIKDADGQPEMLLVQVQEVVGRHGSEERQREVSLDDELAYPVHRHEEVDGRRMMDTHLVHLALHDPLTGLANRALLADRLAHRLTELPRNGGAVAVIMADLDGLKPINDHYGHLTGDHLLIATADELLGTVRTGDTVARLGGDEFVVVSDVDDLTAAEALRARIAQCLNTEVEVQGLRIALRASVGLAVTDDPAASTETLLHSADREMYARKRRRRRPGDRS</sequence>
<dbReference type="PROSITE" id="PS50887">
    <property type="entry name" value="GGDEF"/>
    <property type="match status" value="1"/>
</dbReference>
<keyword evidence="5" id="KW-1185">Reference proteome</keyword>
<dbReference type="InterPro" id="IPR013767">
    <property type="entry name" value="PAS_fold"/>
</dbReference>
<dbReference type="InterPro" id="IPR000160">
    <property type="entry name" value="GGDEF_dom"/>
</dbReference>
<dbReference type="PROSITE" id="PS50112">
    <property type="entry name" value="PAS"/>
    <property type="match status" value="1"/>
</dbReference>
<reference evidence="4 5" key="1">
    <citation type="submission" date="2018-07" db="EMBL/GenBank/DDBJ databases">
        <title>Genomic Encyclopedia of Type Strains, Phase III (KMG-III): the genomes of soil and plant-associated and newly described type strains.</title>
        <authorList>
            <person name="Whitman W."/>
        </authorList>
    </citation>
    <scope>NUCLEOTIDE SEQUENCE [LARGE SCALE GENOMIC DNA]</scope>
    <source>
        <strain evidence="4 5">CECT 8575</strain>
    </source>
</reference>
<accession>A0A368VJS9</accession>
<dbReference type="Pfam" id="PF00989">
    <property type="entry name" value="PAS"/>
    <property type="match status" value="1"/>
</dbReference>
<dbReference type="SMART" id="SM00091">
    <property type="entry name" value="PAS"/>
    <property type="match status" value="1"/>
</dbReference>
<dbReference type="EMBL" id="QPJC01000010">
    <property type="protein sequence ID" value="RCW40772.1"/>
    <property type="molecule type" value="Genomic_DNA"/>
</dbReference>
<dbReference type="Gene3D" id="3.30.450.20">
    <property type="entry name" value="PAS domain"/>
    <property type="match status" value="1"/>
</dbReference>
<name>A0A368VJS9_9ACTN</name>
<dbReference type="Pfam" id="PF00990">
    <property type="entry name" value="GGDEF"/>
    <property type="match status" value="1"/>
</dbReference>
<gene>
    <name evidence="4" type="ORF">DFQ14_110100</name>
</gene>
<dbReference type="PANTHER" id="PTHR44757">
    <property type="entry name" value="DIGUANYLATE CYCLASE DGCP"/>
    <property type="match status" value="1"/>
</dbReference>
<feature type="domain" description="PAC" evidence="2">
    <location>
        <begin position="77"/>
        <end position="129"/>
    </location>
</feature>
<dbReference type="SMART" id="SM00267">
    <property type="entry name" value="GGDEF"/>
    <property type="match status" value="1"/>
</dbReference>
<dbReference type="Proteomes" id="UP000253495">
    <property type="component" value="Unassembled WGS sequence"/>
</dbReference>
<dbReference type="InterPro" id="IPR000700">
    <property type="entry name" value="PAS-assoc_C"/>
</dbReference>
<evidence type="ECO:0000313" key="5">
    <source>
        <dbReference type="Proteomes" id="UP000253495"/>
    </source>
</evidence>
<organism evidence="4 5">
    <name type="scientific">Halopolyspora algeriensis</name>
    <dbReference type="NCBI Taxonomy" id="1500506"/>
    <lineage>
        <taxon>Bacteria</taxon>
        <taxon>Bacillati</taxon>
        <taxon>Actinomycetota</taxon>
        <taxon>Actinomycetes</taxon>
        <taxon>Actinomycetes incertae sedis</taxon>
        <taxon>Halopolyspora</taxon>
    </lineage>
</organism>
<dbReference type="CDD" id="cd01949">
    <property type="entry name" value="GGDEF"/>
    <property type="match status" value="1"/>
</dbReference>
<protein>
    <submittedName>
        <fullName evidence="4">PAS domain S-box-containing protein/diguanylate cyclase (GGDEF)-like protein</fullName>
    </submittedName>
</protein>
<dbReference type="SUPFAM" id="SSF55073">
    <property type="entry name" value="Nucleotide cyclase"/>
    <property type="match status" value="1"/>
</dbReference>
<dbReference type="AlphaFoldDB" id="A0A368VJS9"/>
<dbReference type="CDD" id="cd00130">
    <property type="entry name" value="PAS"/>
    <property type="match status" value="1"/>
</dbReference>
<dbReference type="NCBIfam" id="TIGR00229">
    <property type="entry name" value="sensory_box"/>
    <property type="match status" value="1"/>
</dbReference>
<dbReference type="NCBIfam" id="TIGR00254">
    <property type="entry name" value="GGDEF"/>
    <property type="match status" value="1"/>
</dbReference>
<dbReference type="GO" id="GO:0006355">
    <property type="term" value="P:regulation of DNA-templated transcription"/>
    <property type="evidence" value="ECO:0007669"/>
    <property type="project" value="InterPro"/>
</dbReference>
<dbReference type="InterPro" id="IPR052155">
    <property type="entry name" value="Biofilm_reg_signaling"/>
</dbReference>
<feature type="domain" description="PAS" evidence="1">
    <location>
        <begin position="3"/>
        <end position="73"/>
    </location>
</feature>
<dbReference type="InterPro" id="IPR043128">
    <property type="entry name" value="Rev_trsase/Diguanyl_cyclase"/>
</dbReference>
<comment type="caution">
    <text evidence="4">The sequence shown here is derived from an EMBL/GenBank/DDBJ whole genome shotgun (WGS) entry which is preliminary data.</text>
</comment>
<dbReference type="InterPro" id="IPR000014">
    <property type="entry name" value="PAS"/>
</dbReference>
<evidence type="ECO:0000259" key="3">
    <source>
        <dbReference type="PROSITE" id="PS50887"/>
    </source>
</evidence>
<dbReference type="InterPro" id="IPR029787">
    <property type="entry name" value="Nucleotide_cyclase"/>
</dbReference>
<dbReference type="Gene3D" id="3.30.70.270">
    <property type="match status" value="1"/>
</dbReference>
<evidence type="ECO:0000259" key="2">
    <source>
        <dbReference type="PROSITE" id="PS50113"/>
    </source>
</evidence>
<dbReference type="InterPro" id="IPR035965">
    <property type="entry name" value="PAS-like_dom_sf"/>
</dbReference>
<feature type="domain" description="GGDEF" evidence="3">
    <location>
        <begin position="190"/>
        <end position="320"/>
    </location>
</feature>
<dbReference type="PANTHER" id="PTHR44757:SF2">
    <property type="entry name" value="BIOFILM ARCHITECTURE MAINTENANCE PROTEIN MBAA"/>
    <property type="match status" value="1"/>
</dbReference>
<dbReference type="PROSITE" id="PS50113">
    <property type="entry name" value="PAC"/>
    <property type="match status" value="1"/>
</dbReference>
<evidence type="ECO:0000259" key="1">
    <source>
        <dbReference type="PROSITE" id="PS50112"/>
    </source>
</evidence>
<proteinExistence type="predicted"/>
<evidence type="ECO:0000313" key="4">
    <source>
        <dbReference type="EMBL" id="RCW40772.1"/>
    </source>
</evidence>